<evidence type="ECO:0000256" key="1">
    <source>
        <dbReference type="SAM" id="Phobius"/>
    </source>
</evidence>
<gene>
    <name evidence="2" type="ORF">DGD08_11530</name>
</gene>
<dbReference type="Proteomes" id="UP000264071">
    <property type="component" value="Unassembled WGS sequence"/>
</dbReference>
<dbReference type="Pfam" id="PF13803">
    <property type="entry name" value="DUF4184"/>
    <property type="match status" value="1"/>
</dbReference>
<keyword evidence="1" id="KW-0472">Membrane</keyword>
<accession>A0A3D4VAP8</accession>
<keyword evidence="1" id="KW-1133">Transmembrane helix</keyword>
<sequence>MPATILSHQALVLPLKMRWPHRFSGLALCIGSMAPDLEFIGRMSHDWLFSHTLSAQIWFTVPLTMALVWLLTTRLLPALVPYLRDHPEWRLHDLLALRAPATWWDWVSVAWSAWIGGVSHVVLDGITHGNHSGWLVPWLPVLRTPVPHLGGEAPLHDALQCWLTIAFALLSVRWWRHIARERLLWTWRGAPVWATIGGVLVAEGHGKAATAAIAFGALDVTFVALMISASVLTRRRTDGPSATDHPASGAARPAEARITSEAVPAMG</sequence>
<dbReference type="EMBL" id="DPIY01000010">
    <property type="protein sequence ID" value="HCT57822.1"/>
    <property type="molecule type" value="Genomic_DNA"/>
</dbReference>
<organism evidence="2 3">
    <name type="scientific">Gemmatimonas aurantiaca</name>
    <dbReference type="NCBI Taxonomy" id="173480"/>
    <lineage>
        <taxon>Bacteria</taxon>
        <taxon>Pseudomonadati</taxon>
        <taxon>Gemmatimonadota</taxon>
        <taxon>Gemmatimonadia</taxon>
        <taxon>Gemmatimonadales</taxon>
        <taxon>Gemmatimonadaceae</taxon>
        <taxon>Gemmatimonas</taxon>
    </lineage>
</organism>
<reference evidence="2 3" key="1">
    <citation type="journal article" date="2018" name="Nat. Biotechnol.">
        <title>A standardized bacterial taxonomy based on genome phylogeny substantially revises the tree of life.</title>
        <authorList>
            <person name="Parks D.H."/>
            <person name="Chuvochina M."/>
            <person name="Waite D.W."/>
            <person name="Rinke C."/>
            <person name="Skarshewski A."/>
            <person name="Chaumeil P.A."/>
            <person name="Hugenholtz P."/>
        </authorList>
    </citation>
    <scope>NUCLEOTIDE SEQUENCE [LARGE SCALE GENOMIC DNA]</scope>
    <source>
        <strain evidence="2">UBA8844</strain>
    </source>
</reference>
<evidence type="ECO:0000313" key="2">
    <source>
        <dbReference type="EMBL" id="HCT57822.1"/>
    </source>
</evidence>
<evidence type="ECO:0000313" key="3">
    <source>
        <dbReference type="Proteomes" id="UP000264071"/>
    </source>
</evidence>
<protein>
    <submittedName>
        <fullName evidence="2">DUF4184 domain-containing protein</fullName>
    </submittedName>
</protein>
<proteinExistence type="predicted"/>
<dbReference type="InterPro" id="IPR025238">
    <property type="entry name" value="DUF4184"/>
</dbReference>
<dbReference type="AlphaFoldDB" id="A0A3D4VAP8"/>
<feature type="transmembrane region" description="Helical" evidence="1">
    <location>
        <begin position="53"/>
        <end position="72"/>
    </location>
</feature>
<feature type="transmembrane region" description="Helical" evidence="1">
    <location>
        <begin position="208"/>
        <end position="232"/>
    </location>
</feature>
<name>A0A3D4VAP8_9BACT</name>
<comment type="caution">
    <text evidence="2">The sequence shown here is derived from an EMBL/GenBank/DDBJ whole genome shotgun (WGS) entry which is preliminary data.</text>
</comment>
<feature type="transmembrane region" description="Helical" evidence="1">
    <location>
        <begin position="184"/>
        <end position="202"/>
    </location>
</feature>
<keyword evidence="1" id="KW-0812">Transmembrane</keyword>